<dbReference type="STRING" id="1235802.C823_01077"/>
<accession>N2B2R2</accession>
<evidence type="ECO:0000313" key="2">
    <source>
        <dbReference type="Proteomes" id="UP000012589"/>
    </source>
</evidence>
<sequence>MSMAVQTSYNFGFSKGVAGGLYDLSDHEVATRQAEGSTAFGVGVVTGTNKGVDVTVPTSESTSADFEGVIVHNSVMAEMDMDNRLEIEDKRTVGCLQRGKIWVKTGSKAVPTYKGKVFLITDGDEVGLFTSSDDTATKIELNACFLGVIDDGIANAVFYPAIPASAASAPVDKG</sequence>
<dbReference type="InterPro" id="IPR054438">
    <property type="entry name" value="Struct_cement_gp24/gp6"/>
</dbReference>
<gene>
    <name evidence="1" type="ORF">C823_01077</name>
</gene>
<dbReference type="eggNOG" id="ENOG5033VC1">
    <property type="taxonomic scope" value="Bacteria"/>
</dbReference>
<reference evidence="1 2" key="1">
    <citation type="journal article" date="2014" name="Genome Announc.">
        <title>Draft genome sequences of the altered schaedler flora, a defined bacterial community from gnotobiotic mice.</title>
        <authorList>
            <person name="Wannemuehler M.J."/>
            <person name="Overstreet A.M."/>
            <person name="Ward D.V."/>
            <person name="Phillips G.J."/>
        </authorList>
    </citation>
    <scope>NUCLEOTIDE SEQUENCE [LARGE SCALE GENOMIC DNA]</scope>
    <source>
        <strain evidence="1 2">ASF492</strain>
    </source>
</reference>
<proteinExistence type="predicted"/>
<dbReference type="Proteomes" id="UP000012589">
    <property type="component" value="Unassembled WGS sequence"/>
</dbReference>
<dbReference type="AlphaFoldDB" id="N2B2R2"/>
<dbReference type="OrthoDB" id="2066505at2"/>
<dbReference type="PATRIC" id="fig|1235802.3.peg.1156"/>
<protein>
    <submittedName>
        <fullName evidence="1">Uncharacterized protein</fullName>
    </submittedName>
</protein>
<evidence type="ECO:0000313" key="1">
    <source>
        <dbReference type="EMBL" id="EMZ34696.1"/>
    </source>
</evidence>
<organism evidence="1 2">
    <name type="scientific">Eubacterium plexicaudatum ASF492</name>
    <dbReference type="NCBI Taxonomy" id="1235802"/>
    <lineage>
        <taxon>Bacteria</taxon>
        <taxon>Bacillati</taxon>
        <taxon>Bacillota</taxon>
        <taxon>Clostridia</taxon>
        <taxon>Eubacteriales</taxon>
        <taxon>Eubacteriaceae</taxon>
        <taxon>Eubacterium</taxon>
    </lineage>
</organism>
<dbReference type="HOGENOM" id="CLU_1568043_0_0_9"/>
<dbReference type="Pfam" id="PF22758">
    <property type="entry name" value="Phage_cement"/>
    <property type="match status" value="1"/>
</dbReference>
<name>N2B2R2_9FIRM</name>
<keyword evidence="2" id="KW-1185">Reference proteome</keyword>
<dbReference type="EMBL" id="AQFT01000033">
    <property type="protein sequence ID" value="EMZ34696.1"/>
    <property type="molecule type" value="Genomic_DNA"/>
</dbReference>
<comment type="caution">
    <text evidence="1">The sequence shown here is derived from an EMBL/GenBank/DDBJ whole genome shotgun (WGS) entry which is preliminary data.</text>
</comment>